<sequence length="110" mass="12527">MKLQIVILLFIAFLTMQENSISLARRVKKGSHVLTPNKEMAADSDCFSLPKTVEKIARKLTVEATKKVVSHSLRKRKGEEEEEENDDEHDSIMAFSSDYHPPKPHPPKNN</sequence>
<feature type="chain" id="PRO_5044747125" evidence="2">
    <location>
        <begin position="18"/>
        <end position="110"/>
    </location>
</feature>
<dbReference type="Proteomes" id="UP001567538">
    <property type="component" value="Unassembled WGS sequence"/>
</dbReference>
<keyword evidence="2" id="KW-0732">Signal</keyword>
<name>A0ABD1ICF3_SALDI</name>
<dbReference type="AlphaFoldDB" id="A0ABD1ICF3"/>
<evidence type="ECO:0000256" key="1">
    <source>
        <dbReference type="SAM" id="MobiDB-lite"/>
    </source>
</evidence>
<keyword evidence="4" id="KW-1185">Reference proteome</keyword>
<accession>A0ABD1ICF3</accession>
<evidence type="ECO:0000256" key="2">
    <source>
        <dbReference type="SAM" id="SignalP"/>
    </source>
</evidence>
<comment type="caution">
    <text evidence="3">The sequence shown here is derived from an EMBL/GenBank/DDBJ whole genome shotgun (WGS) entry which is preliminary data.</text>
</comment>
<dbReference type="EMBL" id="JBEAFC010000002">
    <property type="protein sequence ID" value="KAL1566401.1"/>
    <property type="molecule type" value="Genomic_DNA"/>
</dbReference>
<gene>
    <name evidence="3" type="ORF">AAHA92_02013</name>
</gene>
<organism evidence="3 4">
    <name type="scientific">Salvia divinorum</name>
    <name type="common">Maria pastora</name>
    <name type="synonym">Diviner's sage</name>
    <dbReference type="NCBI Taxonomy" id="28513"/>
    <lineage>
        <taxon>Eukaryota</taxon>
        <taxon>Viridiplantae</taxon>
        <taxon>Streptophyta</taxon>
        <taxon>Embryophyta</taxon>
        <taxon>Tracheophyta</taxon>
        <taxon>Spermatophyta</taxon>
        <taxon>Magnoliopsida</taxon>
        <taxon>eudicotyledons</taxon>
        <taxon>Gunneridae</taxon>
        <taxon>Pentapetalae</taxon>
        <taxon>asterids</taxon>
        <taxon>lamiids</taxon>
        <taxon>Lamiales</taxon>
        <taxon>Lamiaceae</taxon>
        <taxon>Nepetoideae</taxon>
        <taxon>Mentheae</taxon>
        <taxon>Salviinae</taxon>
        <taxon>Salvia</taxon>
        <taxon>Salvia subgen. Calosphace</taxon>
    </lineage>
</organism>
<proteinExistence type="predicted"/>
<feature type="region of interest" description="Disordered" evidence="1">
    <location>
        <begin position="67"/>
        <end position="110"/>
    </location>
</feature>
<feature type="compositionally biased region" description="Acidic residues" evidence="1">
    <location>
        <begin position="80"/>
        <end position="89"/>
    </location>
</feature>
<evidence type="ECO:0000313" key="4">
    <source>
        <dbReference type="Proteomes" id="UP001567538"/>
    </source>
</evidence>
<protein>
    <submittedName>
        <fullName evidence="3">Uncharacterized protein</fullName>
    </submittedName>
</protein>
<reference evidence="3 4" key="1">
    <citation type="submission" date="2024-06" db="EMBL/GenBank/DDBJ databases">
        <title>A chromosome level genome sequence of Diviner's sage (Salvia divinorum).</title>
        <authorList>
            <person name="Ford S.A."/>
            <person name="Ro D.-K."/>
            <person name="Ness R.W."/>
            <person name="Phillips M.A."/>
        </authorList>
    </citation>
    <scope>NUCLEOTIDE SEQUENCE [LARGE SCALE GENOMIC DNA]</scope>
    <source>
        <strain evidence="3">SAF-2024a</strain>
        <tissue evidence="3">Leaf</tissue>
    </source>
</reference>
<feature type="signal peptide" evidence="2">
    <location>
        <begin position="1"/>
        <end position="17"/>
    </location>
</feature>
<evidence type="ECO:0000313" key="3">
    <source>
        <dbReference type="EMBL" id="KAL1566401.1"/>
    </source>
</evidence>